<evidence type="ECO:0000256" key="6">
    <source>
        <dbReference type="ARBA" id="ARBA00023054"/>
    </source>
</evidence>
<evidence type="ECO:0000256" key="1">
    <source>
        <dbReference type="ARBA" id="ARBA00004601"/>
    </source>
</evidence>
<name>A0ABY6LAW3_9ARAC</name>
<dbReference type="InterPro" id="IPR039745">
    <property type="entry name" value="Vps54"/>
</dbReference>
<dbReference type="Proteomes" id="UP001235939">
    <property type="component" value="Chromosome 16"/>
</dbReference>
<dbReference type="Pfam" id="PF10475">
    <property type="entry name" value="Vps54_N"/>
    <property type="match status" value="1"/>
</dbReference>
<evidence type="ECO:0000259" key="7">
    <source>
        <dbReference type="Pfam" id="PF10475"/>
    </source>
</evidence>
<organism evidence="8 9">
    <name type="scientific">Cordylochernes scorpioides</name>
    <dbReference type="NCBI Taxonomy" id="51811"/>
    <lineage>
        <taxon>Eukaryota</taxon>
        <taxon>Metazoa</taxon>
        <taxon>Ecdysozoa</taxon>
        <taxon>Arthropoda</taxon>
        <taxon>Chelicerata</taxon>
        <taxon>Arachnida</taxon>
        <taxon>Pseudoscorpiones</taxon>
        <taxon>Cheliferoidea</taxon>
        <taxon>Chernetidae</taxon>
        <taxon>Cordylochernes</taxon>
    </lineage>
</organism>
<reference evidence="8 9" key="1">
    <citation type="submission" date="2022-01" db="EMBL/GenBank/DDBJ databases">
        <title>A chromosomal length assembly of Cordylochernes scorpioides.</title>
        <authorList>
            <person name="Zeh D."/>
            <person name="Zeh J."/>
        </authorList>
    </citation>
    <scope>NUCLEOTIDE SEQUENCE [LARGE SCALE GENOMIC DNA]</scope>
    <source>
        <strain evidence="8">IN4F17</strain>
        <tissue evidence="8">Whole Body</tissue>
    </source>
</reference>
<keyword evidence="5" id="KW-0333">Golgi apparatus</keyword>
<dbReference type="EMBL" id="CP092878">
    <property type="protein sequence ID" value="UYV78299.1"/>
    <property type="molecule type" value="Genomic_DNA"/>
</dbReference>
<dbReference type="PANTHER" id="PTHR12965">
    <property type="entry name" value="VACUOLAR PROTEIN SORTING 54"/>
    <property type="match status" value="1"/>
</dbReference>
<evidence type="ECO:0000256" key="4">
    <source>
        <dbReference type="ARBA" id="ARBA00022927"/>
    </source>
</evidence>
<comment type="similarity">
    <text evidence="2">Belongs to the VPS54 family.</text>
</comment>
<evidence type="ECO:0000256" key="2">
    <source>
        <dbReference type="ARBA" id="ARBA00009150"/>
    </source>
</evidence>
<gene>
    <name evidence="8" type="ORF">LAZ67_16000895</name>
</gene>
<sequence length="294" mass="34007">MFGDYLRKIARKHYSLKKPKKQEVTAIPPCPLNFSERRFPEIDNVPNVFLRQDFTLENLETFNQVLPWNYFEQMGDSPRLSSKLLQEKLSYYLDVVEVQIVRQISRRSQEFFNAMTSHDALKDQLATVLQSVLDLRKKIRAIDEAIVQSSLQVLALKRRRDNYAKVYSKLQLMATLHQTQPTVQLLLSTSDYVGALDLIKTSQEVLQRELPGVVSFRHLGSQLQEIQKVIHKMMDTDFSRYVAADLNRPLEEEDPSSVMEEVTSPSTFNFSKKIAKFFKKSQLHQSDDSSATSL</sequence>
<proteinExistence type="inferred from homology"/>
<keyword evidence="4" id="KW-0653">Protein transport</keyword>
<evidence type="ECO:0000256" key="5">
    <source>
        <dbReference type="ARBA" id="ARBA00023034"/>
    </source>
</evidence>
<feature type="domain" description="Vacuolar protein sorting-associated protein 54 N-terminal" evidence="7">
    <location>
        <begin position="87"/>
        <end position="241"/>
    </location>
</feature>
<protein>
    <submittedName>
        <fullName evidence="8">VPS54</fullName>
    </submittedName>
</protein>
<dbReference type="PANTHER" id="PTHR12965:SF0">
    <property type="entry name" value="VACUOLAR PROTEIN SORTING-ASSOCIATED PROTEIN 54"/>
    <property type="match status" value="1"/>
</dbReference>
<accession>A0ABY6LAW3</accession>
<evidence type="ECO:0000313" key="8">
    <source>
        <dbReference type="EMBL" id="UYV78299.1"/>
    </source>
</evidence>
<dbReference type="InterPro" id="IPR019515">
    <property type="entry name" value="VPS54_N"/>
</dbReference>
<comment type="subcellular location">
    <subcellularLocation>
        <location evidence="1">Golgi apparatus</location>
        <location evidence="1">trans-Golgi network</location>
    </subcellularLocation>
</comment>
<evidence type="ECO:0000313" key="9">
    <source>
        <dbReference type="Proteomes" id="UP001235939"/>
    </source>
</evidence>
<keyword evidence="6" id="KW-0175">Coiled coil</keyword>
<evidence type="ECO:0000256" key="3">
    <source>
        <dbReference type="ARBA" id="ARBA00022448"/>
    </source>
</evidence>
<keyword evidence="9" id="KW-1185">Reference proteome</keyword>
<keyword evidence="3" id="KW-0813">Transport</keyword>